<keyword evidence="3" id="KW-1185">Reference proteome</keyword>
<proteinExistence type="predicted"/>
<dbReference type="Proteomes" id="UP001063782">
    <property type="component" value="Chromosome"/>
</dbReference>
<evidence type="ECO:0000259" key="1">
    <source>
        <dbReference type="Pfam" id="PF06223"/>
    </source>
</evidence>
<reference evidence="2" key="1">
    <citation type="submission" date="2021-12" db="EMBL/GenBank/DDBJ databases">
        <title>taxonomy of Moraxella sp. ZY201224.</title>
        <authorList>
            <person name="Li F."/>
        </authorList>
    </citation>
    <scope>NUCLEOTIDE SEQUENCE</scope>
    <source>
        <strain evidence="2">ZY201224</strain>
    </source>
</reference>
<dbReference type="EMBL" id="CP089977">
    <property type="protein sequence ID" value="UXZ04550.1"/>
    <property type="molecule type" value="Genomic_DNA"/>
</dbReference>
<evidence type="ECO:0000313" key="2">
    <source>
        <dbReference type="EMBL" id="UXZ04550.1"/>
    </source>
</evidence>
<dbReference type="InterPro" id="IPR009350">
    <property type="entry name" value="Phage_tail_T"/>
</dbReference>
<dbReference type="Pfam" id="PF06223">
    <property type="entry name" value="Phage_tail_T"/>
    <property type="match status" value="1"/>
</dbReference>
<organism evidence="2 3">
    <name type="scientific">Moraxella nasicaprae</name>
    <dbReference type="NCBI Taxonomy" id="2904122"/>
    <lineage>
        <taxon>Bacteria</taxon>
        <taxon>Pseudomonadati</taxon>
        <taxon>Pseudomonadota</taxon>
        <taxon>Gammaproteobacteria</taxon>
        <taxon>Moraxellales</taxon>
        <taxon>Moraxellaceae</taxon>
        <taxon>Moraxella</taxon>
    </lineage>
</organism>
<sequence>MFKLAAHLGKTVGELERVLTVEELTEWQAYDAIDPIGGYRTDANFAMLAYLQAGDKDKSIDDFILFDPNPMTNEERERIQAEKAKAEAKAEVAAMIAMFNSKSLRHND</sequence>
<protein>
    <submittedName>
        <fullName evidence="2">Phage tail protein</fullName>
    </submittedName>
</protein>
<evidence type="ECO:0000313" key="3">
    <source>
        <dbReference type="Proteomes" id="UP001063782"/>
    </source>
</evidence>
<feature type="domain" description="Minor tail T" evidence="1">
    <location>
        <begin position="21"/>
        <end position="95"/>
    </location>
</feature>
<name>A0ABY6F3S4_9GAMM</name>
<accession>A0ABY6F3S4</accession>
<dbReference type="RefSeq" id="WP_263076038.1">
    <property type="nucleotide sequence ID" value="NZ_CP089977.1"/>
</dbReference>
<gene>
    <name evidence="2" type="ORF">LU297_08185</name>
</gene>